<dbReference type="AlphaFoldDB" id="A0A418NCB2"/>
<name>A0A418NCB2_9SPHN</name>
<dbReference type="Proteomes" id="UP000285092">
    <property type="component" value="Unassembled WGS sequence"/>
</dbReference>
<sequence>MNFWTALVVIAAIWGFVQVMAARQARRRHRHAERGNDLAAPQPDPGTQRELEELRERVKVLEQITVDGREAKAIADEIERLRDR</sequence>
<proteinExistence type="predicted"/>
<feature type="region of interest" description="Disordered" evidence="1">
    <location>
        <begin position="27"/>
        <end position="49"/>
    </location>
</feature>
<keyword evidence="3" id="KW-1185">Reference proteome</keyword>
<dbReference type="RefSeq" id="WP_119514351.1">
    <property type="nucleotide sequence ID" value="NZ_QXFK01000019.1"/>
</dbReference>
<evidence type="ECO:0000256" key="1">
    <source>
        <dbReference type="SAM" id="MobiDB-lite"/>
    </source>
</evidence>
<dbReference type="EMBL" id="QXFK01000019">
    <property type="protein sequence ID" value="RIV75425.1"/>
    <property type="molecule type" value="Genomic_DNA"/>
</dbReference>
<evidence type="ECO:0000313" key="3">
    <source>
        <dbReference type="Proteomes" id="UP000285092"/>
    </source>
</evidence>
<organism evidence="2 3">
    <name type="scientific">Pelagerythrobacter aerophilus</name>
    <dbReference type="NCBI Taxonomy" id="2306995"/>
    <lineage>
        <taxon>Bacteria</taxon>
        <taxon>Pseudomonadati</taxon>
        <taxon>Pseudomonadota</taxon>
        <taxon>Alphaproteobacteria</taxon>
        <taxon>Sphingomonadales</taxon>
        <taxon>Erythrobacteraceae</taxon>
        <taxon>Pelagerythrobacter</taxon>
    </lineage>
</organism>
<protein>
    <submittedName>
        <fullName evidence="2">Uncharacterized protein</fullName>
    </submittedName>
</protein>
<gene>
    <name evidence="2" type="ORF">D2V04_14015</name>
</gene>
<evidence type="ECO:0000313" key="2">
    <source>
        <dbReference type="EMBL" id="RIV75425.1"/>
    </source>
</evidence>
<reference evidence="2 3" key="1">
    <citation type="submission" date="2018-08" db="EMBL/GenBank/DDBJ databases">
        <title>Altererythrobacter sp.Ery1 and Ery12, the genome sequencing of novel strains in genus Alterythrobacter.</title>
        <authorList>
            <person name="Cheng H."/>
            <person name="Wu Y.-H."/>
            <person name="Fang C."/>
            <person name="Xu X.-W."/>
        </authorList>
    </citation>
    <scope>NUCLEOTIDE SEQUENCE [LARGE SCALE GENOMIC DNA]</scope>
    <source>
        <strain evidence="2 3">Ery1</strain>
    </source>
</reference>
<comment type="caution">
    <text evidence="2">The sequence shown here is derived from an EMBL/GenBank/DDBJ whole genome shotgun (WGS) entry which is preliminary data.</text>
</comment>
<accession>A0A418NCB2</accession>